<keyword evidence="3" id="KW-1185">Reference proteome</keyword>
<comment type="caution">
    <text evidence="2">The sequence shown here is derived from an EMBL/GenBank/DDBJ whole genome shotgun (WGS) entry which is preliminary data.</text>
</comment>
<evidence type="ECO:0000256" key="1">
    <source>
        <dbReference type="SAM" id="Coils"/>
    </source>
</evidence>
<accession>A0A562NUV8</accession>
<dbReference type="AlphaFoldDB" id="A0A562NUV8"/>
<dbReference type="EMBL" id="VLKU01000003">
    <property type="protein sequence ID" value="TWI35988.1"/>
    <property type="molecule type" value="Genomic_DNA"/>
</dbReference>
<dbReference type="OrthoDB" id="978939at2"/>
<dbReference type="Proteomes" id="UP000316225">
    <property type="component" value="Unassembled WGS sequence"/>
</dbReference>
<evidence type="ECO:0000313" key="2">
    <source>
        <dbReference type="EMBL" id="TWI35988.1"/>
    </source>
</evidence>
<proteinExistence type="predicted"/>
<protein>
    <submittedName>
        <fullName evidence="2">Putative membrane protein</fullName>
    </submittedName>
</protein>
<dbReference type="Pfam" id="PF06897">
    <property type="entry name" value="DUF1269"/>
    <property type="match status" value="1"/>
</dbReference>
<sequence>MNKLIVIVFDTEAKAYEGLKQLQNLHGEDGFDVFATAVVAKDDAGKIAIRQSAADGPWGAAAGLAIGSLLGALAGPAGLALGAAAGTLSGVWSDASKDEVDMRFLTDAGDALQPGKTAIVASIHETWVVPLDAAMAPLGGTVLRRARSEVSEEVYGRQVTALKAEIKQYETEIGKTAGEWRDKLQDKVDDLKKQLSELMENIDKRRIAVQREGEAQLKTLQKQADAAGKELKTAYDDTMAKMRVEYNKRVEQLKV</sequence>
<dbReference type="SUPFAM" id="SSF58113">
    <property type="entry name" value="Apolipoprotein A-I"/>
    <property type="match status" value="1"/>
</dbReference>
<name>A0A562NUV8_9RHOB</name>
<reference evidence="2 3" key="1">
    <citation type="journal article" date="2015" name="Stand. Genomic Sci.">
        <title>Genomic Encyclopedia of Bacterial and Archaeal Type Strains, Phase III: the genomes of soil and plant-associated and newly described type strains.</title>
        <authorList>
            <person name="Whitman W.B."/>
            <person name="Woyke T."/>
            <person name="Klenk H.P."/>
            <person name="Zhou Y."/>
            <person name="Lilburn T.G."/>
            <person name="Beck B.J."/>
            <person name="De Vos P."/>
            <person name="Vandamme P."/>
            <person name="Eisen J.A."/>
            <person name="Garrity G."/>
            <person name="Hugenholtz P."/>
            <person name="Kyrpides N.C."/>
        </authorList>
    </citation>
    <scope>NUCLEOTIDE SEQUENCE [LARGE SCALE GENOMIC DNA]</scope>
    <source>
        <strain evidence="2 3">CGMCC 1.5364</strain>
    </source>
</reference>
<feature type="coiled-coil region" evidence="1">
    <location>
        <begin position="152"/>
        <end position="237"/>
    </location>
</feature>
<evidence type="ECO:0000313" key="3">
    <source>
        <dbReference type="Proteomes" id="UP000316225"/>
    </source>
</evidence>
<dbReference type="RefSeq" id="WP_145397038.1">
    <property type="nucleotide sequence ID" value="NZ_VLKU01000003.1"/>
</dbReference>
<gene>
    <name evidence="2" type="ORF">IQ24_01348</name>
</gene>
<dbReference type="InterPro" id="IPR009200">
    <property type="entry name" value="DUF1269_membrane"/>
</dbReference>
<organism evidence="2 3">
    <name type="scientific">Paracoccus sulfuroxidans</name>
    <dbReference type="NCBI Taxonomy" id="384678"/>
    <lineage>
        <taxon>Bacteria</taxon>
        <taxon>Pseudomonadati</taxon>
        <taxon>Pseudomonadota</taxon>
        <taxon>Alphaproteobacteria</taxon>
        <taxon>Rhodobacterales</taxon>
        <taxon>Paracoccaceae</taxon>
        <taxon>Paracoccus</taxon>
    </lineage>
</organism>
<keyword evidence="1" id="KW-0175">Coiled coil</keyword>